<accession>A0AAP0NRT1</accession>
<evidence type="ECO:0000256" key="4">
    <source>
        <dbReference type="ARBA" id="ARBA00047960"/>
    </source>
</evidence>
<dbReference type="PANTHER" id="PTHR11260">
    <property type="entry name" value="GLUTATHIONE S-TRANSFERASE, GST, SUPERFAMILY, GST DOMAIN CONTAINING"/>
    <property type="match status" value="1"/>
</dbReference>
<dbReference type="SFLD" id="SFLDG00358">
    <property type="entry name" value="Main_(cytGST)"/>
    <property type="match status" value="1"/>
</dbReference>
<evidence type="ECO:0000256" key="2">
    <source>
        <dbReference type="ARBA" id="ARBA00022679"/>
    </source>
</evidence>
<dbReference type="InterPro" id="IPR045073">
    <property type="entry name" value="Omega/Tau-like"/>
</dbReference>
<dbReference type="AlphaFoldDB" id="A0AAP0NRT1"/>
<evidence type="ECO:0000256" key="3">
    <source>
        <dbReference type="ARBA" id="ARBA00025743"/>
    </source>
</evidence>
<dbReference type="EMBL" id="JBBNAE010000006">
    <property type="protein sequence ID" value="KAK9116933.1"/>
    <property type="molecule type" value="Genomic_DNA"/>
</dbReference>
<evidence type="ECO:0000256" key="1">
    <source>
        <dbReference type="ARBA" id="ARBA00012452"/>
    </source>
</evidence>
<dbReference type="PANTHER" id="PTHR11260:SF615">
    <property type="entry name" value="GLUTATHIONE S-TRANSFERASE U17"/>
    <property type="match status" value="1"/>
</dbReference>
<proteinExistence type="inferred from homology"/>
<dbReference type="CDD" id="cd03058">
    <property type="entry name" value="GST_N_Tau"/>
    <property type="match status" value="1"/>
</dbReference>
<dbReference type="InterPro" id="IPR004046">
    <property type="entry name" value="GST_C"/>
</dbReference>
<sequence length="229" mass="25464">MVLGAWASPFAIRPRIALTLKSIDYEYIEENLRAKSDLLVKSNPVHKKVPVLLHGDRPICESLVILQYIDEQWSSGPSILPSDPYDRAIARFWVAYVDDKFFPALAGILKFFPALAGILKAQSEEAKAEALGQVKAVLELLEEALKDCGKGGAFYGGERIGYVDIAFGSYVGWVRAVESMGEVTLLDEERLPGLVGWTERFCSHEAVKDVMPETEKLIEFAKKLFSKPT</sequence>
<dbReference type="Pfam" id="PF02798">
    <property type="entry name" value="GST_N"/>
    <property type="match status" value="1"/>
</dbReference>
<dbReference type="EC" id="2.5.1.18" evidence="1"/>
<dbReference type="InterPro" id="IPR036249">
    <property type="entry name" value="Thioredoxin-like_sf"/>
</dbReference>
<dbReference type="GO" id="GO:0006749">
    <property type="term" value="P:glutathione metabolic process"/>
    <property type="evidence" value="ECO:0007669"/>
    <property type="project" value="InterPro"/>
</dbReference>
<dbReference type="PROSITE" id="PS50404">
    <property type="entry name" value="GST_NTER"/>
    <property type="match status" value="1"/>
</dbReference>
<feature type="domain" description="GST N-terminal" evidence="5">
    <location>
        <begin position="1"/>
        <end position="77"/>
    </location>
</feature>
<reference evidence="7 8" key="1">
    <citation type="submission" date="2024-01" db="EMBL/GenBank/DDBJ databases">
        <title>Genome assemblies of Stephania.</title>
        <authorList>
            <person name="Yang L."/>
        </authorList>
    </citation>
    <scope>NUCLEOTIDE SEQUENCE [LARGE SCALE GENOMIC DNA]</scope>
    <source>
        <strain evidence="7">QJT</strain>
        <tissue evidence="7">Leaf</tissue>
    </source>
</reference>
<organism evidence="7 8">
    <name type="scientific">Stephania japonica</name>
    <dbReference type="NCBI Taxonomy" id="461633"/>
    <lineage>
        <taxon>Eukaryota</taxon>
        <taxon>Viridiplantae</taxon>
        <taxon>Streptophyta</taxon>
        <taxon>Embryophyta</taxon>
        <taxon>Tracheophyta</taxon>
        <taxon>Spermatophyta</taxon>
        <taxon>Magnoliopsida</taxon>
        <taxon>Ranunculales</taxon>
        <taxon>Menispermaceae</taxon>
        <taxon>Menispermoideae</taxon>
        <taxon>Cissampelideae</taxon>
        <taxon>Stephania</taxon>
    </lineage>
</organism>
<keyword evidence="2" id="KW-0808">Transferase</keyword>
<dbReference type="CDD" id="cd03185">
    <property type="entry name" value="GST_C_Tau"/>
    <property type="match status" value="1"/>
</dbReference>
<dbReference type="InterPro" id="IPR040079">
    <property type="entry name" value="Glutathione_S-Trfase"/>
</dbReference>
<evidence type="ECO:0000313" key="7">
    <source>
        <dbReference type="EMBL" id="KAK9116933.1"/>
    </source>
</evidence>
<dbReference type="Pfam" id="PF00043">
    <property type="entry name" value="GST_C"/>
    <property type="match status" value="1"/>
</dbReference>
<dbReference type="InterPro" id="IPR010987">
    <property type="entry name" value="Glutathione-S-Trfase_C-like"/>
</dbReference>
<dbReference type="Gene3D" id="3.40.30.10">
    <property type="entry name" value="Glutaredoxin"/>
    <property type="match status" value="1"/>
</dbReference>
<keyword evidence="8" id="KW-1185">Reference proteome</keyword>
<dbReference type="GO" id="GO:0004364">
    <property type="term" value="F:glutathione transferase activity"/>
    <property type="evidence" value="ECO:0007669"/>
    <property type="project" value="UniProtKB-EC"/>
</dbReference>
<dbReference type="PROSITE" id="PS50405">
    <property type="entry name" value="GST_CTER"/>
    <property type="match status" value="1"/>
</dbReference>
<dbReference type="InterPro" id="IPR036282">
    <property type="entry name" value="Glutathione-S-Trfase_C_sf"/>
</dbReference>
<comment type="catalytic activity">
    <reaction evidence="4">
        <text>RX + glutathione = an S-substituted glutathione + a halide anion + H(+)</text>
        <dbReference type="Rhea" id="RHEA:16437"/>
        <dbReference type="ChEBI" id="CHEBI:15378"/>
        <dbReference type="ChEBI" id="CHEBI:16042"/>
        <dbReference type="ChEBI" id="CHEBI:17792"/>
        <dbReference type="ChEBI" id="CHEBI:57925"/>
        <dbReference type="ChEBI" id="CHEBI:90779"/>
        <dbReference type="EC" id="2.5.1.18"/>
    </reaction>
</comment>
<evidence type="ECO:0000259" key="6">
    <source>
        <dbReference type="PROSITE" id="PS50405"/>
    </source>
</evidence>
<dbReference type="SUPFAM" id="SSF47616">
    <property type="entry name" value="GST C-terminal domain-like"/>
    <property type="match status" value="1"/>
</dbReference>
<comment type="caution">
    <text evidence="7">The sequence shown here is derived from an EMBL/GenBank/DDBJ whole genome shotgun (WGS) entry which is preliminary data.</text>
</comment>
<comment type="similarity">
    <text evidence="3">Belongs to the GST superfamily. Tau family.</text>
</comment>
<dbReference type="GO" id="GO:0005737">
    <property type="term" value="C:cytoplasm"/>
    <property type="evidence" value="ECO:0007669"/>
    <property type="project" value="TreeGrafter"/>
</dbReference>
<dbReference type="SUPFAM" id="SSF52833">
    <property type="entry name" value="Thioredoxin-like"/>
    <property type="match status" value="1"/>
</dbReference>
<dbReference type="FunFam" id="1.20.1050.10:FF:000016">
    <property type="entry name" value="Glutathione S-transferase U9"/>
    <property type="match status" value="1"/>
</dbReference>
<name>A0AAP0NRT1_9MAGN</name>
<evidence type="ECO:0000313" key="8">
    <source>
        <dbReference type="Proteomes" id="UP001417504"/>
    </source>
</evidence>
<dbReference type="SFLD" id="SFLDS00019">
    <property type="entry name" value="Glutathione_Transferase_(cytos"/>
    <property type="match status" value="1"/>
</dbReference>
<dbReference type="InterPro" id="IPR045074">
    <property type="entry name" value="GST_C_Tau"/>
</dbReference>
<dbReference type="Proteomes" id="UP001417504">
    <property type="component" value="Unassembled WGS sequence"/>
</dbReference>
<evidence type="ECO:0000259" key="5">
    <source>
        <dbReference type="PROSITE" id="PS50404"/>
    </source>
</evidence>
<protein>
    <recommendedName>
        <fullName evidence="1">glutathione transferase</fullName>
        <ecNumber evidence="1">2.5.1.18</ecNumber>
    </recommendedName>
</protein>
<dbReference type="GO" id="GO:0009407">
    <property type="term" value="P:toxin catabolic process"/>
    <property type="evidence" value="ECO:0007669"/>
    <property type="project" value="UniProtKB-ARBA"/>
</dbReference>
<dbReference type="SFLD" id="SFLDG01152">
    <property type="entry name" value="Main.3:_Omega-_and_Tau-like"/>
    <property type="match status" value="1"/>
</dbReference>
<dbReference type="Gene3D" id="1.20.1050.10">
    <property type="match status" value="1"/>
</dbReference>
<gene>
    <name evidence="7" type="ORF">Sjap_015880</name>
</gene>
<dbReference type="InterPro" id="IPR004045">
    <property type="entry name" value="Glutathione_S-Trfase_N"/>
</dbReference>
<feature type="domain" description="GST C-terminal" evidence="6">
    <location>
        <begin position="83"/>
        <end position="224"/>
    </location>
</feature>
<dbReference type="FunFam" id="3.40.30.10:FF:000044">
    <property type="entry name" value="Glutathione S-transferase GSTU6"/>
    <property type="match status" value="1"/>
</dbReference>